<dbReference type="AlphaFoldDB" id="K3ZKT4"/>
<keyword evidence="2" id="KW-1185">Reference proteome</keyword>
<accession>K3ZKT4</accession>
<dbReference type="Proteomes" id="UP000004995">
    <property type="component" value="Unassembled WGS sequence"/>
</dbReference>
<protein>
    <submittedName>
        <fullName evidence="1">Uncharacterized protein</fullName>
    </submittedName>
</protein>
<reference evidence="1" key="2">
    <citation type="submission" date="2018-08" db="UniProtKB">
        <authorList>
            <consortium name="EnsemblPlants"/>
        </authorList>
    </citation>
    <scope>IDENTIFICATION</scope>
    <source>
        <strain evidence="1">Yugu1</strain>
    </source>
</reference>
<dbReference type="EnsemblPlants" id="KQK95609">
    <property type="protein sequence ID" value="KQK95609"/>
    <property type="gene ID" value="SETIT_027190mg"/>
</dbReference>
<dbReference type="InParanoid" id="K3ZKT4"/>
<dbReference type="HOGENOM" id="CLU_2744866_0_0_1"/>
<proteinExistence type="predicted"/>
<dbReference type="Gramene" id="KQK95609">
    <property type="protein sequence ID" value="KQK95609"/>
    <property type="gene ID" value="SETIT_027190mg"/>
</dbReference>
<name>K3ZKT4_SETIT</name>
<evidence type="ECO:0000313" key="1">
    <source>
        <dbReference type="EnsemblPlants" id="KQK95609"/>
    </source>
</evidence>
<dbReference type="EMBL" id="AGNK02005197">
    <property type="status" value="NOT_ANNOTATED_CDS"/>
    <property type="molecule type" value="Genomic_DNA"/>
</dbReference>
<organism evidence="1 2">
    <name type="scientific">Setaria italica</name>
    <name type="common">Foxtail millet</name>
    <name type="synonym">Panicum italicum</name>
    <dbReference type="NCBI Taxonomy" id="4555"/>
    <lineage>
        <taxon>Eukaryota</taxon>
        <taxon>Viridiplantae</taxon>
        <taxon>Streptophyta</taxon>
        <taxon>Embryophyta</taxon>
        <taxon>Tracheophyta</taxon>
        <taxon>Spermatophyta</taxon>
        <taxon>Magnoliopsida</taxon>
        <taxon>Liliopsida</taxon>
        <taxon>Poales</taxon>
        <taxon>Poaceae</taxon>
        <taxon>PACMAD clade</taxon>
        <taxon>Panicoideae</taxon>
        <taxon>Panicodae</taxon>
        <taxon>Paniceae</taxon>
        <taxon>Cenchrinae</taxon>
        <taxon>Setaria</taxon>
    </lineage>
</organism>
<evidence type="ECO:0000313" key="2">
    <source>
        <dbReference type="Proteomes" id="UP000004995"/>
    </source>
</evidence>
<reference evidence="2" key="1">
    <citation type="journal article" date="2012" name="Nat. Biotechnol.">
        <title>Reference genome sequence of the model plant Setaria.</title>
        <authorList>
            <person name="Bennetzen J.L."/>
            <person name="Schmutz J."/>
            <person name="Wang H."/>
            <person name="Percifield R."/>
            <person name="Hawkins J."/>
            <person name="Pontaroli A.C."/>
            <person name="Estep M."/>
            <person name="Feng L."/>
            <person name="Vaughn J.N."/>
            <person name="Grimwood J."/>
            <person name="Jenkins J."/>
            <person name="Barry K."/>
            <person name="Lindquist E."/>
            <person name="Hellsten U."/>
            <person name="Deshpande S."/>
            <person name="Wang X."/>
            <person name="Wu X."/>
            <person name="Mitros T."/>
            <person name="Triplett J."/>
            <person name="Yang X."/>
            <person name="Ye C.Y."/>
            <person name="Mauro-Herrera M."/>
            <person name="Wang L."/>
            <person name="Li P."/>
            <person name="Sharma M."/>
            <person name="Sharma R."/>
            <person name="Ronald P.C."/>
            <person name="Panaud O."/>
            <person name="Kellogg E.A."/>
            <person name="Brutnell T.P."/>
            <person name="Doust A.N."/>
            <person name="Tuskan G.A."/>
            <person name="Rokhsar D."/>
            <person name="Devos K.M."/>
        </authorList>
    </citation>
    <scope>NUCLEOTIDE SEQUENCE [LARGE SCALE GENOMIC DNA]</scope>
    <source>
        <strain evidence="2">cv. Yugu1</strain>
    </source>
</reference>
<sequence length="71" mass="7960">MPRASSNATRDAAPDLYTAAWHGVRACACATLHLRPRANRGTCRVAGSHEEDEEARTMPMTMKRMHFWTMA</sequence>